<accession>A0AAC8UCN7</accession>
<dbReference type="PROSITE" id="PS51208">
    <property type="entry name" value="AUTOTRANSPORTER"/>
    <property type="match status" value="1"/>
</dbReference>
<evidence type="ECO:0000313" key="2">
    <source>
        <dbReference type="EMBL" id="AKO32406.1"/>
    </source>
</evidence>
<organism evidence="2 3">
    <name type="scientific">Haemophilus ducreyi</name>
    <dbReference type="NCBI Taxonomy" id="730"/>
    <lineage>
        <taxon>Bacteria</taxon>
        <taxon>Pseudomonadati</taxon>
        <taxon>Pseudomonadota</taxon>
        <taxon>Gammaproteobacteria</taxon>
        <taxon>Pasteurellales</taxon>
        <taxon>Pasteurellaceae</taxon>
        <taxon>Haemophilus</taxon>
    </lineage>
</organism>
<dbReference type="InterPro" id="IPR006315">
    <property type="entry name" value="OM_autotransptr_brl_dom"/>
</dbReference>
<dbReference type="AlphaFoldDB" id="A0AAC8UCN7"/>
<sequence>MPSVGLKHTQSTDMDYYLGKFDRDTVSADNVNTKETALTVGLNGLWKADSEGKLTLNAGLNFYQILNGKVAYISNYGGYKVNVSEKTSGNRPDVGVKLGANYQVSDNVRIFLNGEYQTGKFRHRKAVNVGLKLDF</sequence>
<dbReference type="SUPFAM" id="SSF103515">
    <property type="entry name" value="Autotransporter"/>
    <property type="match status" value="1"/>
</dbReference>
<evidence type="ECO:0000313" key="3">
    <source>
        <dbReference type="Proteomes" id="UP000060132"/>
    </source>
</evidence>
<protein>
    <recommendedName>
        <fullName evidence="1">Autotransporter domain-containing protein</fullName>
    </recommendedName>
</protein>
<proteinExistence type="predicted"/>
<dbReference type="Gene3D" id="2.40.128.130">
    <property type="entry name" value="Autotransporter beta-domain"/>
    <property type="match status" value="1"/>
</dbReference>
<feature type="domain" description="Autotransporter" evidence="1">
    <location>
        <begin position="1"/>
        <end position="135"/>
    </location>
</feature>
<dbReference type="EMBL" id="CP011219">
    <property type="protein sequence ID" value="AKO32406.1"/>
    <property type="molecule type" value="Genomic_DNA"/>
</dbReference>
<gene>
    <name evidence="2" type="ORF">RZ57_04375</name>
</gene>
<reference evidence="2 3" key="1">
    <citation type="journal article" date="2015" name="PLoS Negl. Trop. Dis.">
        <title>Haemophilus ducreyi Cutaneous Ulcer Strains Are Nearly Identical to Class I Genital Ulcer Strains.</title>
        <authorList>
            <person name="Gangaiah D."/>
            <person name="Webb K.M."/>
            <person name="Humphreys T.L."/>
            <person name="Fortney K.R."/>
            <person name="Toh E."/>
            <person name="Tai A."/>
            <person name="Katz S.S."/>
            <person name="Pillay A."/>
            <person name="Chen C.Y."/>
            <person name="Roberts S.A."/>
            <person name="Munson R.S.Jr."/>
            <person name="Spinola S.M."/>
        </authorList>
    </citation>
    <scope>NUCLEOTIDE SEQUENCE [LARGE SCALE GENOMIC DNA]</scope>
    <source>
        <strain evidence="3">CLU2</strain>
    </source>
</reference>
<dbReference type="GO" id="GO:0019867">
    <property type="term" value="C:outer membrane"/>
    <property type="evidence" value="ECO:0007669"/>
    <property type="project" value="InterPro"/>
</dbReference>
<name>A0AAC8UCN7_HAEDC</name>
<dbReference type="Proteomes" id="UP000060132">
    <property type="component" value="Chromosome"/>
</dbReference>
<dbReference type="NCBIfam" id="TIGR01414">
    <property type="entry name" value="autotrans_barl"/>
    <property type="match status" value="1"/>
</dbReference>
<evidence type="ECO:0000259" key="1">
    <source>
        <dbReference type="PROSITE" id="PS51208"/>
    </source>
</evidence>
<dbReference type="RefSeq" id="WP_010945010.1">
    <property type="nucleotide sequence ID" value="NZ_CP015424.1"/>
</dbReference>
<dbReference type="InterPro" id="IPR005546">
    <property type="entry name" value="Autotransporte_beta"/>
</dbReference>
<dbReference type="InterPro" id="IPR036709">
    <property type="entry name" value="Autotransporte_beta_dom_sf"/>
</dbReference>